<feature type="domain" description="BRCT" evidence="3">
    <location>
        <begin position="103"/>
        <end position="192"/>
    </location>
</feature>
<evidence type="ECO:0000256" key="1">
    <source>
        <dbReference type="ARBA" id="ARBA00022737"/>
    </source>
</evidence>
<proteinExistence type="predicted"/>
<dbReference type="InterPro" id="IPR036420">
    <property type="entry name" value="BRCT_dom_sf"/>
</dbReference>
<sequence>MAEKGASNKEHPLAGVVLCFTSILPEQRTQLATIASQMGATLKLDLTSDVTHLIIGEINTAKYKFVARERSDVTVLRPEWVEAVRQSWMQGGDTDVRALEELHKFPTFAGLCICITGFEDMAFRTYIQDTAIAHGAQFRKDLTKQVTHLVARDTESQKYKFATQWNIKVITVKWFTDSIERGMVLEETLYHPLVPQEQQGAGAWNRSMPSIREKAPGNENTSNPRPRKLRRIASTKLVDQNEGIWGDIVGSGSKESQQKDDSQLYTKRSSILQESKSFASETTFAEAQEQSHADSVPNLGQQTSDATSHRDGFLDGCYFFIHGFTSKQANVLRQHLSFNGAQLVGSLSEFSRPDIPKRGHGLYTIVPYRTPRTEIPSTDDLAFECDVVTDMWLERCLDAKALVPAESHVANTPVPCFPIPGFDGMKICSTGVSRIDLLHLSKLVSLIGATYNEYLTPTASVLLCNDASATNHEKLRHTCEWGVPAVSVNWLWASIQKAQKQSFEPFLIRKQPSQSSRDQGMQAGSRSDQSQDTSKTNNATKHHPNPEQVQTHHLASRTPKEPVGTPSRQPTPVQGIAPKEKSETPQKRSSESQPKPSPTKEQPQQRITSISPKKRPAPEQAESPNSLSAIESTLNGFLKQARAANSRSASDVGENGERPRSRMRKPLLGRAFSHSSIRSAEHKAFSRASSIDTLNDDGYGSAIESMNTDVIPSLLNSGRFDFLEGDRINEDEDEAPPPMTQLNYEDPDAVAMREKFLNQAGKLANKKEVSEQDVVVGEVKELENVDWGSGLRTRNAGKVVEDTF</sequence>
<feature type="domain" description="BRCT" evidence="3">
    <location>
        <begin position="8"/>
        <end position="81"/>
    </location>
</feature>
<feature type="region of interest" description="Disordered" evidence="2">
    <location>
        <begin position="200"/>
        <end position="233"/>
    </location>
</feature>
<reference evidence="5" key="1">
    <citation type="submission" date="2019-04" db="EMBL/GenBank/DDBJ databases">
        <title>Friends and foes A comparative genomics studyof 23 Aspergillus species from section Flavi.</title>
        <authorList>
            <consortium name="DOE Joint Genome Institute"/>
            <person name="Kjaerbolling I."/>
            <person name="Vesth T."/>
            <person name="Frisvad J.C."/>
            <person name="Nybo J.L."/>
            <person name="Theobald S."/>
            <person name="Kildgaard S."/>
            <person name="Isbrandt T."/>
            <person name="Kuo A."/>
            <person name="Sato A."/>
            <person name="Lyhne E.K."/>
            <person name="Kogle M.E."/>
            <person name="Wiebenga A."/>
            <person name="Kun R.S."/>
            <person name="Lubbers R.J."/>
            <person name="Makela M.R."/>
            <person name="Barry K."/>
            <person name="Chovatia M."/>
            <person name="Clum A."/>
            <person name="Daum C."/>
            <person name="Haridas S."/>
            <person name="He G."/>
            <person name="LaButti K."/>
            <person name="Lipzen A."/>
            <person name="Mondo S."/>
            <person name="Riley R."/>
            <person name="Salamov A."/>
            <person name="Simmons B.A."/>
            <person name="Magnuson J.K."/>
            <person name="Henrissat B."/>
            <person name="Mortensen U.H."/>
            <person name="Larsen T.O."/>
            <person name="Devries R.P."/>
            <person name="Grigoriev I.V."/>
            <person name="Machida M."/>
            <person name="Baker S.E."/>
            <person name="Andersen M.R."/>
        </authorList>
    </citation>
    <scope>NUCLEOTIDE SEQUENCE [LARGE SCALE GENOMIC DNA]</scope>
    <source>
        <strain evidence="5">CBS 553.77</strain>
    </source>
</reference>
<feature type="compositionally biased region" description="Basic and acidic residues" evidence="2">
    <location>
        <begin position="578"/>
        <end position="590"/>
    </location>
</feature>
<dbReference type="SMART" id="SM00292">
    <property type="entry name" value="BRCT"/>
    <property type="match status" value="4"/>
</dbReference>
<keyword evidence="1" id="KW-0677">Repeat</keyword>
<dbReference type="Gene3D" id="3.40.50.10190">
    <property type="entry name" value="BRCT domain"/>
    <property type="match status" value="4"/>
</dbReference>
<dbReference type="AlphaFoldDB" id="A0A5N6ZGB5"/>
<dbReference type="PANTHER" id="PTHR13561:SF20">
    <property type="entry name" value="DNA TOPOISOMERASE 2-BINDING PROTEIN 1"/>
    <property type="match status" value="1"/>
</dbReference>
<dbReference type="Pfam" id="PF12738">
    <property type="entry name" value="PTCB-BRCT"/>
    <property type="match status" value="3"/>
</dbReference>
<evidence type="ECO:0000256" key="2">
    <source>
        <dbReference type="SAM" id="MobiDB-lite"/>
    </source>
</evidence>
<dbReference type="PROSITE" id="PS50172">
    <property type="entry name" value="BRCT"/>
    <property type="match status" value="4"/>
</dbReference>
<organism evidence="4 5">
    <name type="scientific">Aspergillus coremiiformis</name>
    <dbReference type="NCBI Taxonomy" id="138285"/>
    <lineage>
        <taxon>Eukaryota</taxon>
        <taxon>Fungi</taxon>
        <taxon>Dikarya</taxon>
        <taxon>Ascomycota</taxon>
        <taxon>Pezizomycotina</taxon>
        <taxon>Eurotiomycetes</taxon>
        <taxon>Eurotiomycetidae</taxon>
        <taxon>Eurotiales</taxon>
        <taxon>Aspergillaceae</taxon>
        <taxon>Aspergillus</taxon>
        <taxon>Aspergillus subgen. Circumdati</taxon>
    </lineage>
</organism>
<dbReference type="InterPro" id="IPR059215">
    <property type="entry name" value="BRCT2_TopBP1-like"/>
</dbReference>
<feature type="compositionally biased region" description="Polar residues" evidence="2">
    <location>
        <begin position="511"/>
        <end position="539"/>
    </location>
</feature>
<dbReference type="CDD" id="cd18433">
    <property type="entry name" value="BRCT_Rad4_rpt3"/>
    <property type="match status" value="1"/>
</dbReference>
<feature type="domain" description="BRCT" evidence="3">
    <location>
        <begin position="309"/>
        <end position="410"/>
    </location>
</feature>
<dbReference type="GO" id="GO:0033314">
    <property type="term" value="P:mitotic DNA replication checkpoint signaling"/>
    <property type="evidence" value="ECO:0007669"/>
    <property type="project" value="TreeGrafter"/>
</dbReference>
<feature type="region of interest" description="Disordered" evidence="2">
    <location>
        <begin position="280"/>
        <end position="307"/>
    </location>
</feature>
<feature type="region of interest" description="Disordered" evidence="2">
    <location>
        <begin position="511"/>
        <end position="681"/>
    </location>
</feature>
<dbReference type="EMBL" id="ML739035">
    <property type="protein sequence ID" value="KAE8356704.1"/>
    <property type="molecule type" value="Genomic_DNA"/>
</dbReference>
<dbReference type="GO" id="GO:0007095">
    <property type="term" value="P:mitotic G2 DNA damage checkpoint signaling"/>
    <property type="evidence" value="ECO:0007669"/>
    <property type="project" value="TreeGrafter"/>
</dbReference>
<dbReference type="GO" id="GO:0006270">
    <property type="term" value="P:DNA replication initiation"/>
    <property type="evidence" value="ECO:0007669"/>
    <property type="project" value="TreeGrafter"/>
</dbReference>
<keyword evidence="5" id="KW-1185">Reference proteome</keyword>
<feature type="compositionally biased region" description="Polar residues" evidence="2">
    <location>
        <begin position="280"/>
        <end position="290"/>
    </location>
</feature>
<accession>A0A5N6ZGB5</accession>
<protein>
    <submittedName>
        <fullName evidence="4">BRCT domain-containing protein</fullName>
    </submittedName>
</protein>
<feature type="compositionally biased region" description="Polar residues" evidence="2">
    <location>
        <begin position="591"/>
        <end position="611"/>
    </location>
</feature>
<evidence type="ECO:0000259" key="3">
    <source>
        <dbReference type="PROSITE" id="PS50172"/>
    </source>
</evidence>
<evidence type="ECO:0000313" key="4">
    <source>
        <dbReference type="EMBL" id="KAE8356704.1"/>
    </source>
</evidence>
<feature type="compositionally biased region" description="Polar residues" evidence="2">
    <location>
        <begin position="622"/>
        <end position="635"/>
    </location>
</feature>
<dbReference type="CDD" id="cd17731">
    <property type="entry name" value="BRCT_TopBP1_rpt2_like"/>
    <property type="match status" value="1"/>
</dbReference>
<feature type="domain" description="BRCT" evidence="3">
    <location>
        <begin position="422"/>
        <end position="508"/>
    </location>
</feature>
<dbReference type="PANTHER" id="PTHR13561">
    <property type="entry name" value="DNA REPLICATION REGULATOR DPB11-RELATED"/>
    <property type="match status" value="1"/>
</dbReference>
<dbReference type="InterPro" id="IPR001357">
    <property type="entry name" value="BRCT_dom"/>
</dbReference>
<gene>
    <name evidence="4" type="ORF">BDV28DRAFT_64847</name>
</gene>
<name>A0A5N6ZGB5_9EURO</name>
<dbReference type="Proteomes" id="UP000327118">
    <property type="component" value="Unassembled WGS sequence"/>
</dbReference>
<dbReference type="CDD" id="cd17740">
    <property type="entry name" value="BRCT_Rad4_rpt1"/>
    <property type="match status" value="1"/>
</dbReference>
<dbReference type="SUPFAM" id="SSF52113">
    <property type="entry name" value="BRCT domain"/>
    <property type="match status" value="4"/>
</dbReference>
<dbReference type="OrthoDB" id="251770at2759"/>
<evidence type="ECO:0000313" key="5">
    <source>
        <dbReference type="Proteomes" id="UP000327118"/>
    </source>
</evidence>